<keyword evidence="4" id="KW-1133">Transmembrane helix</keyword>
<comment type="subcellular location">
    <subcellularLocation>
        <location evidence="1">Membrane</location>
        <topology evidence="1">Multi-pass membrane protein</topology>
    </subcellularLocation>
</comment>
<dbReference type="EMBL" id="CM007653">
    <property type="protein sequence ID" value="ONI15883.1"/>
    <property type="molecule type" value="Genomic_DNA"/>
</dbReference>
<sequence>MLYSISLRLSLKALGCLEIWQTCVGIANLSGSVVAMILMDKVGRKVLLLGSFSGMAVAMGLQVTGASSYASGSGALSLSVGGMLLL</sequence>
<dbReference type="Gene3D" id="1.20.1250.20">
    <property type="entry name" value="MFS general substrate transporter like domains"/>
    <property type="match status" value="1"/>
</dbReference>
<name>M5XAT6_PRUPE</name>
<accession>M5XAT6</accession>
<evidence type="ECO:0008006" key="8">
    <source>
        <dbReference type="Google" id="ProtNLM"/>
    </source>
</evidence>
<reference evidence="6 7" key="1">
    <citation type="journal article" date="2013" name="Nat. Genet.">
        <title>The high-quality draft genome of peach (Prunus persica) identifies unique patterns of genetic diversity, domestication and genome evolution.</title>
        <authorList>
            <consortium name="International Peach Genome Initiative"/>
            <person name="Verde I."/>
            <person name="Abbott A.G."/>
            <person name="Scalabrin S."/>
            <person name="Jung S."/>
            <person name="Shu S."/>
            <person name="Marroni F."/>
            <person name="Zhebentyayeva T."/>
            <person name="Dettori M.T."/>
            <person name="Grimwood J."/>
            <person name="Cattonaro F."/>
            <person name="Zuccolo A."/>
            <person name="Rossini L."/>
            <person name="Jenkins J."/>
            <person name="Vendramin E."/>
            <person name="Meisel L.A."/>
            <person name="Decroocq V."/>
            <person name="Sosinski B."/>
            <person name="Prochnik S."/>
            <person name="Mitros T."/>
            <person name="Policriti A."/>
            <person name="Cipriani G."/>
            <person name="Dondini L."/>
            <person name="Ficklin S."/>
            <person name="Goodstein D.M."/>
            <person name="Xuan P."/>
            <person name="Del Fabbro C."/>
            <person name="Aramini V."/>
            <person name="Copetti D."/>
            <person name="Gonzalez S."/>
            <person name="Horner D.S."/>
            <person name="Falchi R."/>
            <person name="Lucas S."/>
            <person name="Mica E."/>
            <person name="Maldonado J."/>
            <person name="Lazzari B."/>
            <person name="Bielenberg D."/>
            <person name="Pirona R."/>
            <person name="Miculan M."/>
            <person name="Barakat A."/>
            <person name="Testolin R."/>
            <person name="Stella A."/>
            <person name="Tartarini S."/>
            <person name="Tonutti P."/>
            <person name="Arus P."/>
            <person name="Orellana A."/>
            <person name="Wells C."/>
            <person name="Main D."/>
            <person name="Vizzotto G."/>
            <person name="Silva H."/>
            <person name="Salamini F."/>
            <person name="Schmutz J."/>
            <person name="Morgante M."/>
            <person name="Rokhsar D.S."/>
        </authorList>
    </citation>
    <scope>NUCLEOTIDE SEQUENCE [LARGE SCALE GENOMIC DNA]</scope>
    <source>
        <strain evidence="7">cv. Nemared</strain>
    </source>
</reference>
<evidence type="ECO:0000256" key="2">
    <source>
        <dbReference type="ARBA" id="ARBA00022448"/>
    </source>
</evidence>
<dbReference type="SUPFAM" id="SSF103473">
    <property type="entry name" value="MFS general substrate transporter"/>
    <property type="match status" value="1"/>
</dbReference>
<keyword evidence="7" id="KW-1185">Reference proteome</keyword>
<dbReference type="STRING" id="3760.M5XAT6"/>
<dbReference type="AlphaFoldDB" id="M5XAT6"/>
<protein>
    <recommendedName>
        <fullName evidence="8">Major facilitator superfamily (MFS) profile domain-containing protein</fullName>
    </recommendedName>
</protein>
<keyword evidence="3" id="KW-0812">Transmembrane</keyword>
<organism evidence="6 7">
    <name type="scientific">Prunus persica</name>
    <name type="common">Peach</name>
    <name type="synonym">Amygdalus persica</name>
    <dbReference type="NCBI Taxonomy" id="3760"/>
    <lineage>
        <taxon>Eukaryota</taxon>
        <taxon>Viridiplantae</taxon>
        <taxon>Streptophyta</taxon>
        <taxon>Embryophyta</taxon>
        <taxon>Tracheophyta</taxon>
        <taxon>Spermatophyta</taxon>
        <taxon>Magnoliopsida</taxon>
        <taxon>eudicotyledons</taxon>
        <taxon>Gunneridae</taxon>
        <taxon>Pentapetalae</taxon>
        <taxon>rosids</taxon>
        <taxon>fabids</taxon>
        <taxon>Rosales</taxon>
        <taxon>Rosaceae</taxon>
        <taxon>Amygdaloideae</taxon>
        <taxon>Amygdaleae</taxon>
        <taxon>Prunus</taxon>
    </lineage>
</organism>
<dbReference type="InterPro" id="IPR036259">
    <property type="entry name" value="MFS_trans_sf"/>
</dbReference>
<dbReference type="eggNOG" id="KOG0254">
    <property type="taxonomic scope" value="Eukaryota"/>
</dbReference>
<evidence type="ECO:0000256" key="3">
    <source>
        <dbReference type="ARBA" id="ARBA00022692"/>
    </source>
</evidence>
<gene>
    <name evidence="6" type="ORF">PRUPE_3G066900</name>
</gene>
<dbReference type="InterPro" id="IPR005828">
    <property type="entry name" value="MFS_sugar_transport-like"/>
</dbReference>
<evidence type="ECO:0000313" key="6">
    <source>
        <dbReference type="EMBL" id="ONI15883.1"/>
    </source>
</evidence>
<dbReference type="GO" id="GO:0022857">
    <property type="term" value="F:transmembrane transporter activity"/>
    <property type="evidence" value="ECO:0007669"/>
    <property type="project" value="InterPro"/>
</dbReference>
<evidence type="ECO:0000313" key="7">
    <source>
        <dbReference type="Proteomes" id="UP000006882"/>
    </source>
</evidence>
<keyword evidence="2" id="KW-0813">Transport</keyword>
<proteinExistence type="predicted"/>
<dbReference type="HOGENOM" id="CLU_2502175_0_0_1"/>
<evidence type="ECO:0000256" key="1">
    <source>
        <dbReference type="ARBA" id="ARBA00004141"/>
    </source>
</evidence>
<keyword evidence="5" id="KW-0472">Membrane</keyword>
<dbReference type="Gramene" id="ONI15883">
    <property type="protein sequence ID" value="ONI15883"/>
    <property type="gene ID" value="PRUPE_3G066900"/>
</dbReference>
<dbReference type="PROSITE" id="PS00216">
    <property type="entry name" value="SUGAR_TRANSPORT_1"/>
    <property type="match status" value="1"/>
</dbReference>
<dbReference type="InterPro" id="IPR005829">
    <property type="entry name" value="Sugar_transporter_CS"/>
</dbReference>
<dbReference type="Proteomes" id="UP000006882">
    <property type="component" value="Chromosome G3"/>
</dbReference>
<dbReference type="GO" id="GO:0016020">
    <property type="term" value="C:membrane"/>
    <property type="evidence" value="ECO:0007669"/>
    <property type="project" value="UniProtKB-SubCell"/>
</dbReference>
<dbReference type="Pfam" id="PF00083">
    <property type="entry name" value="Sugar_tr"/>
    <property type="match status" value="1"/>
</dbReference>
<evidence type="ECO:0000256" key="5">
    <source>
        <dbReference type="ARBA" id="ARBA00023136"/>
    </source>
</evidence>
<evidence type="ECO:0000256" key="4">
    <source>
        <dbReference type="ARBA" id="ARBA00022989"/>
    </source>
</evidence>